<organism evidence="6 7">
    <name type="scientific">Pseudomonas matsuisoli</name>
    <dbReference type="NCBI Taxonomy" id="1515666"/>
    <lineage>
        <taxon>Bacteria</taxon>
        <taxon>Pseudomonadati</taxon>
        <taxon>Pseudomonadota</taxon>
        <taxon>Gammaproteobacteria</taxon>
        <taxon>Pseudomonadales</taxon>
        <taxon>Pseudomonadaceae</taxon>
        <taxon>Pseudomonas</taxon>
    </lineage>
</organism>
<dbReference type="RefSeq" id="WP_188981431.1">
    <property type="nucleotide sequence ID" value="NZ_BMPO01000001.1"/>
</dbReference>
<dbReference type="AlphaFoldDB" id="A0A917US68"/>
<evidence type="ECO:0000256" key="2">
    <source>
        <dbReference type="ARBA" id="ARBA00022748"/>
    </source>
</evidence>
<evidence type="ECO:0000313" key="6">
    <source>
        <dbReference type="EMBL" id="GGJ81083.1"/>
    </source>
</evidence>
<evidence type="ECO:0000259" key="5">
    <source>
        <dbReference type="PROSITE" id="PS51352"/>
    </source>
</evidence>
<dbReference type="GO" id="GO:0015036">
    <property type="term" value="F:disulfide oxidoreductase activity"/>
    <property type="evidence" value="ECO:0007669"/>
    <property type="project" value="UniProtKB-ARBA"/>
</dbReference>
<evidence type="ECO:0000256" key="1">
    <source>
        <dbReference type="ARBA" id="ARBA00004196"/>
    </source>
</evidence>
<evidence type="ECO:0000313" key="7">
    <source>
        <dbReference type="Proteomes" id="UP000635983"/>
    </source>
</evidence>
<feature type="domain" description="Thioredoxin" evidence="5">
    <location>
        <begin position="6"/>
        <end position="151"/>
    </location>
</feature>
<evidence type="ECO:0000256" key="3">
    <source>
        <dbReference type="ARBA" id="ARBA00023157"/>
    </source>
</evidence>
<keyword evidence="4" id="KW-0676">Redox-active center</keyword>
<dbReference type="PANTHER" id="PTHR42852">
    <property type="entry name" value="THIOL:DISULFIDE INTERCHANGE PROTEIN DSBE"/>
    <property type="match status" value="1"/>
</dbReference>
<dbReference type="InterPro" id="IPR036249">
    <property type="entry name" value="Thioredoxin-like_sf"/>
</dbReference>
<dbReference type="Pfam" id="PF00578">
    <property type="entry name" value="AhpC-TSA"/>
    <property type="match status" value="1"/>
</dbReference>
<dbReference type="PROSITE" id="PS51257">
    <property type="entry name" value="PROKAR_LIPOPROTEIN"/>
    <property type="match status" value="1"/>
</dbReference>
<comment type="caution">
    <text evidence="6">The sequence shown here is derived from an EMBL/GenBank/DDBJ whole genome shotgun (WGS) entry which is preliminary data.</text>
</comment>
<name>A0A917US68_9PSED</name>
<keyword evidence="7" id="KW-1185">Reference proteome</keyword>
<reference evidence="6" key="1">
    <citation type="journal article" date="2014" name="Int. J. Syst. Evol. Microbiol.">
        <title>Complete genome sequence of Corynebacterium casei LMG S-19264T (=DSM 44701T), isolated from a smear-ripened cheese.</title>
        <authorList>
            <consortium name="US DOE Joint Genome Institute (JGI-PGF)"/>
            <person name="Walter F."/>
            <person name="Albersmeier A."/>
            <person name="Kalinowski J."/>
            <person name="Ruckert C."/>
        </authorList>
    </citation>
    <scope>NUCLEOTIDE SEQUENCE</scope>
    <source>
        <strain evidence="6">JCM 30078</strain>
    </source>
</reference>
<comment type="subcellular location">
    <subcellularLocation>
        <location evidence="1">Cell envelope</location>
    </subcellularLocation>
</comment>
<proteinExistence type="predicted"/>
<dbReference type="GO" id="GO:0030313">
    <property type="term" value="C:cell envelope"/>
    <property type="evidence" value="ECO:0007669"/>
    <property type="project" value="UniProtKB-SubCell"/>
</dbReference>
<reference evidence="6" key="2">
    <citation type="submission" date="2020-09" db="EMBL/GenBank/DDBJ databases">
        <authorList>
            <person name="Sun Q."/>
            <person name="Ohkuma M."/>
        </authorList>
    </citation>
    <scope>NUCLEOTIDE SEQUENCE</scope>
    <source>
        <strain evidence="6">JCM 30078</strain>
    </source>
</reference>
<dbReference type="SUPFAM" id="SSF52833">
    <property type="entry name" value="Thioredoxin-like"/>
    <property type="match status" value="1"/>
</dbReference>
<sequence>MSCRGSLSALMLAVFVLSGCNGESDQVTSNASSQSFEGQWLVVNYWAEWCGPCRTEVPELNALDVRLSGTGARVVGINYDGLEGDALQRSASVLGITFPLMEEKRAAVYKLPRPKALPTTYVVDSGGVLRQELVGEQTEEGLATVLHRLRTGE</sequence>
<keyword evidence="2" id="KW-0201">Cytochrome c-type biogenesis</keyword>
<dbReference type="GO" id="GO:0016209">
    <property type="term" value="F:antioxidant activity"/>
    <property type="evidence" value="ECO:0007669"/>
    <property type="project" value="InterPro"/>
</dbReference>
<dbReference type="PANTHER" id="PTHR42852:SF6">
    <property type="entry name" value="THIOL:DISULFIDE INTERCHANGE PROTEIN DSBE"/>
    <property type="match status" value="1"/>
</dbReference>
<gene>
    <name evidence="6" type="ORF">GCM10009304_03710</name>
</gene>
<dbReference type="InterPro" id="IPR050553">
    <property type="entry name" value="Thioredoxin_ResA/DsbE_sf"/>
</dbReference>
<dbReference type="PROSITE" id="PS00194">
    <property type="entry name" value="THIOREDOXIN_1"/>
    <property type="match status" value="1"/>
</dbReference>
<dbReference type="Proteomes" id="UP000635983">
    <property type="component" value="Unassembled WGS sequence"/>
</dbReference>
<dbReference type="InterPro" id="IPR013766">
    <property type="entry name" value="Thioredoxin_domain"/>
</dbReference>
<keyword evidence="3" id="KW-1015">Disulfide bond</keyword>
<dbReference type="PROSITE" id="PS51352">
    <property type="entry name" value="THIOREDOXIN_2"/>
    <property type="match status" value="1"/>
</dbReference>
<dbReference type="GO" id="GO:0017004">
    <property type="term" value="P:cytochrome complex assembly"/>
    <property type="evidence" value="ECO:0007669"/>
    <property type="project" value="UniProtKB-KW"/>
</dbReference>
<protein>
    <submittedName>
        <fullName evidence="6">Thioredoxin</fullName>
    </submittedName>
</protein>
<evidence type="ECO:0000256" key="4">
    <source>
        <dbReference type="ARBA" id="ARBA00023284"/>
    </source>
</evidence>
<dbReference type="InterPro" id="IPR017937">
    <property type="entry name" value="Thioredoxin_CS"/>
</dbReference>
<accession>A0A917US68</accession>
<dbReference type="CDD" id="cd02966">
    <property type="entry name" value="TlpA_like_family"/>
    <property type="match status" value="1"/>
</dbReference>
<dbReference type="InterPro" id="IPR000866">
    <property type="entry name" value="AhpC/TSA"/>
</dbReference>
<dbReference type="Gene3D" id="3.40.30.10">
    <property type="entry name" value="Glutaredoxin"/>
    <property type="match status" value="1"/>
</dbReference>
<dbReference type="EMBL" id="BMPO01000001">
    <property type="protein sequence ID" value="GGJ81083.1"/>
    <property type="molecule type" value="Genomic_DNA"/>
</dbReference>